<dbReference type="Proteomes" id="UP001549111">
    <property type="component" value="Unassembled WGS sequence"/>
</dbReference>
<comment type="catalytic activity">
    <reaction evidence="2">
        <text>(3R)-hydroxybutanoate dimer + H2O = 2 (R)-3-hydroxybutanoate + H(+)</text>
        <dbReference type="Rhea" id="RHEA:10172"/>
        <dbReference type="ChEBI" id="CHEBI:10979"/>
        <dbReference type="ChEBI" id="CHEBI:10983"/>
        <dbReference type="ChEBI" id="CHEBI:15377"/>
        <dbReference type="ChEBI" id="CHEBI:15378"/>
        <dbReference type="EC" id="3.1.1.22"/>
    </reaction>
</comment>
<comment type="pathway">
    <text evidence="2">Lipid metabolism; butanoate metabolism.</text>
</comment>
<dbReference type="GO" id="GO:0005615">
    <property type="term" value="C:extracellular space"/>
    <property type="evidence" value="ECO:0007669"/>
    <property type="project" value="InterPro"/>
</dbReference>
<dbReference type="GO" id="GO:0047989">
    <property type="term" value="F:hydroxybutyrate-dimer hydrolase activity"/>
    <property type="evidence" value="ECO:0007669"/>
    <property type="project" value="UniProtKB-UniRule"/>
</dbReference>
<keyword evidence="2" id="KW-0732">Signal</keyword>
<dbReference type="EMBL" id="CP035708">
    <property type="protein sequence ID" value="QEN00207.1"/>
    <property type="molecule type" value="Genomic_DNA"/>
</dbReference>
<feature type="signal peptide" evidence="2">
    <location>
        <begin position="1"/>
        <end position="16"/>
    </location>
</feature>
<dbReference type="AlphaFoldDB" id="A0A5C1PXR4"/>
<feature type="chain" id="PRO_5041749414" description="D-(-)-3-hydroxybutyrate oligomer hydrolase" evidence="2">
    <location>
        <begin position="17"/>
        <end position="697"/>
    </location>
</feature>
<evidence type="ECO:0000256" key="2">
    <source>
        <dbReference type="HAMAP-Rule" id="MF_01906"/>
    </source>
</evidence>
<dbReference type="SUPFAM" id="SSF53474">
    <property type="entry name" value="alpha/beta-Hydrolases"/>
    <property type="match status" value="2"/>
</dbReference>
<dbReference type="PIRSF" id="PIRSF011409">
    <property type="entry name" value="HObutyrate_olig_hydrol"/>
    <property type="match status" value="1"/>
</dbReference>
<keyword evidence="1 2" id="KW-0378">Hydrolase</keyword>
<dbReference type="EC" id="3.1.1.22" evidence="2"/>
<comment type="similarity">
    <text evidence="2">Belongs to the D-(-)-3-hydroxybutyrate oligomer hydrolase family.</text>
</comment>
<evidence type="ECO:0000313" key="3">
    <source>
        <dbReference type="EMBL" id="MET3604250.1"/>
    </source>
</evidence>
<keyword evidence="6" id="KW-1185">Reference proteome</keyword>
<feature type="active site" description="Charge relay system" evidence="2">
    <location>
        <position position="307"/>
    </location>
</feature>
<evidence type="ECO:0000256" key="1">
    <source>
        <dbReference type="ARBA" id="ARBA00022801"/>
    </source>
</evidence>
<reference evidence="4 5" key="1">
    <citation type="submission" date="2019-02" db="EMBL/GenBank/DDBJ databases">
        <title>Complete Genome Sequence and Methylome Analysis of Sphaerotilus natans subsp. sulfidivorans D-507.</title>
        <authorList>
            <person name="Fomenkov A."/>
            <person name="Gridneva E."/>
            <person name="Smolyakov D."/>
            <person name="Dubinina G."/>
            <person name="Vincze T."/>
            <person name="Grabovich M."/>
            <person name="Roberts R.J."/>
        </authorList>
    </citation>
    <scope>NUCLEOTIDE SEQUENCE [LARGE SCALE GENOMIC DNA]</scope>
    <source>
        <strain evidence="4 5">D-507</strain>
    </source>
</reference>
<dbReference type="Pfam" id="PF10605">
    <property type="entry name" value="3HBOH"/>
    <property type="match status" value="1"/>
</dbReference>
<dbReference type="InterPro" id="IPR016582">
    <property type="entry name" value="OHBut_olig_hydro_put"/>
</dbReference>
<sequence precursor="true">MRTRTPIALAAATALAALGTSGCGSLSDEDDLNTRPSWLGSVSAASYDGSSDDLLSAGLGKTGLGSATAPTFATPTAPTAAELRRLAIHTNYRALADMTANGGYGRLYGPNIDLAGNDTLGEGRIAGIEYRALMDDGSGRDNVGVMVQVPASFNPDAPCIVAAPSSGSRGIYGAIGTTGEWGLKRGCAVAYTDKGTGSGAHELSTDTVTRLDGTTAAASAAGSAAHFNAGLSAAERAAVNTARPNRYAFKHAHSQRNSEKDWGLWTLRSIQTAFWLLNETYAGLDAKDRRKVRLRPDNTLVIAASVSNGGGAVLAAAEQDSGGLIDGIVATEPQVSLPAHAGIAVRRGGMAVSASGRPLYDYFTTANLYQPCAAIAASNAASPFNTINATRAANRCASLKSAGLLSAATTAEQAEEARQKLRDAGWEAETDLLHASHWATNATAGVAATYAQAYSRARVDSAVCGYSFATVAATTGMPTAAATSPMTTIFSIGNGVPPTSSIALIADNAPGGAINYLLARSASSNTEDLDFDGARCLRDKLSDATLAAGIDAVRRSGRLQGKPTLMLHGRADTLVPVNHSSRPYFGLSRQVDGSASRLSYIEVTHAQHFDAFIGLLPGYDTRFVPLHHYNLQALNWMWDHLRSGKALPPSQVVRTTPRGGTAGAAPAITAANLPAISASPASADQIDFAAGTVSVPD</sequence>
<keyword evidence="2" id="KW-0964">Secreted</keyword>
<evidence type="ECO:0000313" key="5">
    <source>
        <dbReference type="Proteomes" id="UP000323522"/>
    </source>
</evidence>
<dbReference type="Proteomes" id="UP000323522">
    <property type="component" value="Chromosome"/>
</dbReference>
<comment type="subcellular location">
    <subcellularLocation>
        <location evidence="2">Secreted</location>
    </subcellularLocation>
</comment>
<dbReference type="GO" id="GO:0019605">
    <property type="term" value="P:butyrate metabolic process"/>
    <property type="evidence" value="ECO:0007669"/>
    <property type="project" value="UniProtKB-UniRule"/>
</dbReference>
<dbReference type="Gene3D" id="3.40.50.1820">
    <property type="entry name" value="alpha/beta hydrolase"/>
    <property type="match status" value="1"/>
</dbReference>
<dbReference type="HAMAP" id="MF_01906">
    <property type="entry name" value="3HBOH"/>
    <property type="match status" value="1"/>
</dbReference>
<evidence type="ECO:0000313" key="4">
    <source>
        <dbReference type="EMBL" id="QEN00207.1"/>
    </source>
</evidence>
<dbReference type="PROSITE" id="PS51257">
    <property type="entry name" value="PROKAR_LIPOPROTEIN"/>
    <property type="match status" value="1"/>
</dbReference>
<dbReference type="UniPathway" id="UPA00863"/>
<reference evidence="3 6" key="2">
    <citation type="submission" date="2024-06" db="EMBL/GenBank/DDBJ databases">
        <title>Genomic Encyclopedia of Type Strains, Phase IV (KMG-IV): sequencing the most valuable type-strain genomes for metagenomic binning, comparative biology and taxonomic classification.</title>
        <authorList>
            <person name="Goeker M."/>
        </authorList>
    </citation>
    <scope>NUCLEOTIDE SEQUENCE [LARGE SCALE GENOMIC DNA]</scope>
    <source>
        <strain evidence="3 6">D-501</strain>
    </source>
</reference>
<dbReference type="RefSeq" id="WP_149502950.1">
    <property type="nucleotide sequence ID" value="NZ_CP035708.1"/>
</dbReference>
<dbReference type="OrthoDB" id="4294477at2"/>
<evidence type="ECO:0000313" key="6">
    <source>
        <dbReference type="Proteomes" id="UP001549111"/>
    </source>
</evidence>
<proteinExistence type="inferred from homology"/>
<gene>
    <name evidence="3" type="ORF">ABIC99_002064</name>
    <name evidence="4" type="ORF">EWH46_05015</name>
</gene>
<dbReference type="EMBL" id="JBEPLS010000006">
    <property type="protein sequence ID" value="MET3604250.1"/>
    <property type="molecule type" value="Genomic_DNA"/>
</dbReference>
<dbReference type="KEGG" id="snn:EWH46_05015"/>
<comment type="function">
    <text evidence="2">Participates in the degradation of poly-3-hydroxybutyrate (PHB). It works downstream of poly(3-hydroxybutyrate) depolymerase, hydrolyzing D(-)-3-hydroxybutyrate oligomers of various length (3HB-oligomers) into 3HB-monomers.</text>
</comment>
<organism evidence="4 5">
    <name type="scientific">Sphaerotilus sulfidivorans</name>
    <dbReference type="NCBI Taxonomy" id="639200"/>
    <lineage>
        <taxon>Bacteria</taxon>
        <taxon>Pseudomonadati</taxon>
        <taxon>Pseudomonadota</taxon>
        <taxon>Betaproteobacteria</taxon>
        <taxon>Burkholderiales</taxon>
        <taxon>Sphaerotilaceae</taxon>
        <taxon>Sphaerotilus</taxon>
    </lineage>
</organism>
<accession>A0A5C1PXR4</accession>
<dbReference type="InterPro" id="IPR029058">
    <property type="entry name" value="AB_hydrolase_fold"/>
</dbReference>
<protein>
    <recommendedName>
        <fullName evidence="2">D-(-)-3-hydroxybutyrate oligomer hydrolase</fullName>
        <shortName evidence="2">3HB-oligomer hydrolase</shortName>
        <shortName evidence="2">3HBOH</shortName>
        <ecNumber evidence="2">3.1.1.22</ecNumber>
    </recommendedName>
</protein>
<name>A0A5C1PXR4_9BURK</name>